<keyword evidence="1" id="KW-0812">Transmembrane</keyword>
<feature type="transmembrane region" description="Helical" evidence="1">
    <location>
        <begin position="31"/>
        <end position="50"/>
    </location>
</feature>
<evidence type="ECO:0000256" key="1">
    <source>
        <dbReference type="SAM" id="Phobius"/>
    </source>
</evidence>
<reference evidence="2 3" key="1">
    <citation type="submission" date="2020-07" db="EMBL/GenBank/DDBJ databases">
        <title>Roseicoccus Jingziensis gen. nov., sp. nov., isolated from coastal seawater.</title>
        <authorList>
            <person name="Feng X."/>
        </authorList>
    </citation>
    <scope>NUCLEOTIDE SEQUENCE [LARGE SCALE GENOMIC DNA]</scope>
    <source>
        <strain evidence="2 3">N1E253</strain>
    </source>
</reference>
<dbReference type="Proteomes" id="UP000557872">
    <property type="component" value="Unassembled WGS sequence"/>
</dbReference>
<comment type="caution">
    <text evidence="2">The sequence shown here is derived from an EMBL/GenBank/DDBJ whole genome shotgun (WGS) entry which is preliminary data.</text>
</comment>
<dbReference type="RefSeq" id="WP_178933793.1">
    <property type="nucleotide sequence ID" value="NZ_JACBAZ010000007.1"/>
</dbReference>
<feature type="transmembrane region" description="Helical" evidence="1">
    <location>
        <begin position="82"/>
        <end position="108"/>
    </location>
</feature>
<dbReference type="EMBL" id="JACBAZ010000007">
    <property type="protein sequence ID" value="NWK56958.1"/>
    <property type="molecule type" value="Genomic_DNA"/>
</dbReference>
<organism evidence="2 3">
    <name type="scientific">Oceaniferula marina</name>
    <dbReference type="NCBI Taxonomy" id="2748318"/>
    <lineage>
        <taxon>Bacteria</taxon>
        <taxon>Pseudomonadati</taxon>
        <taxon>Verrucomicrobiota</taxon>
        <taxon>Verrucomicrobiia</taxon>
        <taxon>Verrucomicrobiales</taxon>
        <taxon>Verrucomicrobiaceae</taxon>
        <taxon>Oceaniferula</taxon>
    </lineage>
</organism>
<keyword evidence="1" id="KW-0472">Membrane</keyword>
<proteinExistence type="predicted"/>
<gene>
    <name evidence="2" type="ORF">HW115_15150</name>
</gene>
<protein>
    <submittedName>
        <fullName evidence="2">Uncharacterized protein</fullName>
    </submittedName>
</protein>
<evidence type="ECO:0000313" key="2">
    <source>
        <dbReference type="EMBL" id="NWK56958.1"/>
    </source>
</evidence>
<evidence type="ECO:0000313" key="3">
    <source>
        <dbReference type="Proteomes" id="UP000557872"/>
    </source>
</evidence>
<keyword evidence="3" id="KW-1185">Reference proteome</keyword>
<dbReference type="AlphaFoldDB" id="A0A851GGP2"/>
<feature type="transmembrane region" description="Helical" evidence="1">
    <location>
        <begin position="57"/>
        <end position="76"/>
    </location>
</feature>
<name>A0A851GGP2_9BACT</name>
<sequence length="167" mass="18234">MTNYICRSCSANNNEPGRCVLCSQSLGSLKIAILAAATSCLLLSICWIALAALTQSWIPLLALVFGGVIALCTSHFSGGRGLIYQMIATGFTLIGIVCSECLITLIFIHRDSTHLLQITDLDSVFRTATYQILYDPALTLFSFLGISGSFFIWRDPSPRAHDLEMHL</sequence>
<feature type="transmembrane region" description="Helical" evidence="1">
    <location>
        <begin position="132"/>
        <end position="153"/>
    </location>
</feature>
<accession>A0A851GGP2</accession>
<keyword evidence="1" id="KW-1133">Transmembrane helix</keyword>